<organism evidence="2">
    <name type="scientific">human gut metagenome</name>
    <dbReference type="NCBI Taxonomy" id="408170"/>
    <lineage>
        <taxon>unclassified sequences</taxon>
        <taxon>metagenomes</taxon>
        <taxon>organismal metagenomes</taxon>
    </lineage>
</organism>
<proteinExistence type="predicted"/>
<gene>
    <name evidence="2" type="ORF">OBE_13435</name>
</gene>
<dbReference type="AlphaFoldDB" id="K1S8L2"/>
<evidence type="ECO:0000313" key="2">
    <source>
        <dbReference type="EMBL" id="EKC51764.1"/>
    </source>
</evidence>
<accession>K1S8L2</accession>
<evidence type="ECO:0000256" key="1">
    <source>
        <dbReference type="SAM" id="MobiDB-lite"/>
    </source>
</evidence>
<sequence>FATTVATQIGRKVDKVAGKGLSTEDYTSEEKAKLAGISSGATTTGTRPPIRLR</sequence>
<feature type="region of interest" description="Disordered" evidence="1">
    <location>
        <begin position="28"/>
        <end position="53"/>
    </location>
</feature>
<feature type="non-terminal residue" evidence="2">
    <location>
        <position position="1"/>
    </location>
</feature>
<comment type="caution">
    <text evidence="2">The sequence shown here is derived from an EMBL/GenBank/DDBJ whole genome shotgun (WGS) entry which is preliminary data.</text>
</comment>
<reference evidence="2" key="1">
    <citation type="journal article" date="2013" name="Environ. Microbiol.">
        <title>Microbiota from the distal guts of lean and obese adolescents exhibit partial functional redundancy besides clear differences in community structure.</title>
        <authorList>
            <person name="Ferrer M."/>
            <person name="Ruiz A."/>
            <person name="Lanza F."/>
            <person name="Haange S.B."/>
            <person name="Oberbach A."/>
            <person name="Till H."/>
            <person name="Bargiela R."/>
            <person name="Campoy C."/>
            <person name="Segura M.T."/>
            <person name="Richter M."/>
            <person name="von Bergen M."/>
            <person name="Seifert J."/>
            <person name="Suarez A."/>
        </authorList>
    </citation>
    <scope>NUCLEOTIDE SEQUENCE</scope>
</reference>
<protein>
    <submittedName>
        <fullName evidence="2">Uncharacterized protein</fullName>
    </submittedName>
</protein>
<dbReference type="EMBL" id="AJWZ01009276">
    <property type="protein sequence ID" value="EKC51764.1"/>
    <property type="molecule type" value="Genomic_DNA"/>
</dbReference>
<feature type="compositionally biased region" description="Low complexity" evidence="1">
    <location>
        <begin position="35"/>
        <end position="46"/>
    </location>
</feature>
<name>K1S8L2_9ZZZZ</name>